<comment type="cofactor">
    <cofactor evidence="1">
        <name>pyridoxal 5'-phosphate</name>
        <dbReference type="ChEBI" id="CHEBI:597326"/>
    </cofactor>
</comment>
<name>A0A367GU93_9SPHI</name>
<evidence type="ECO:0000256" key="7">
    <source>
        <dbReference type="ARBA" id="ARBA00013053"/>
    </source>
</evidence>
<evidence type="ECO:0000256" key="2">
    <source>
        <dbReference type="ARBA" id="ARBA00003109"/>
    </source>
</evidence>
<dbReference type="GO" id="GO:0009098">
    <property type="term" value="P:L-leucine biosynthetic process"/>
    <property type="evidence" value="ECO:0007669"/>
    <property type="project" value="UniProtKB-UniPathway"/>
</dbReference>
<dbReference type="SUPFAM" id="SSF56752">
    <property type="entry name" value="D-aminoacid aminotransferase-like PLP-dependent enzymes"/>
    <property type="match status" value="1"/>
</dbReference>
<evidence type="ECO:0000256" key="5">
    <source>
        <dbReference type="ARBA" id="ARBA00005072"/>
    </source>
</evidence>
<dbReference type="NCBIfam" id="NF009897">
    <property type="entry name" value="PRK13357.1"/>
    <property type="match status" value="1"/>
</dbReference>
<keyword evidence="11" id="KW-0663">Pyridoxal phosphate</keyword>
<comment type="caution">
    <text evidence="17">The sequence shown here is derived from an EMBL/GenBank/DDBJ whole genome shotgun (WGS) entry which is preliminary data.</text>
</comment>
<keyword evidence="9" id="KW-0028">Amino-acid biosynthesis</keyword>
<comment type="catalytic activity">
    <reaction evidence="13">
        <text>L-valine + 2-oxoglutarate = 3-methyl-2-oxobutanoate + L-glutamate</text>
        <dbReference type="Rhea" id="RHEA:24813"/>
        <dbReference type="ChEBI" id="CHEBI:11851"/>
        <dbReference type="ChEBI" id="CHEBI:16810"/>
        <dbReference type="ChEBI" id="CHEBI:29985"/>
        <dbReference type="ChEBI" id="CHEBI:57762"/>
        <dbReference type="EC" id="2.6.1.42"/>
    </reaction>
</comment>
<sequence>MTETLDIQITKTTHSRLAETDFDNLPFGKTFSDHMFVADYADGEWKNFRVVPYGEIGFSPAISALHYGQAFFEGLKAYKHADGKVVIFRPDKNAERFNKSGERLCMPALPEEIFLQGIAAVVDIDRDWIPTRANHSLYIRPFMFATDPFLGVQPSSTYKFIVLTGPVGPYFSKTLRVKIESHYTRAAEGGMGFAKAAGNYGSSLMPAKKAVDEGFDQLIWTDAKSHEYIEEMGAANAMFVLDGKLITPTAGDSILKGVTRDSVMCLAREWGMTVEERPVSVAEIIEGAKNGKLTDAFGAGTAATIAPVGSISYDGEEYFLSDPKDREFSQKVLKTLDAIKNGTEPDTRGWTYVV</sequence>
<organism evidence="17 18">
    <name type="scientific">Mucilaginibacter hurinus</name>
    <dbReference type="NCBI Taxonomy" id="2201324"/>
    <lineage>
        <taxon>Bacteria</taxon>
        <taxon>Pseudomonadati</taxon>
        <taxon>Bacteroidota</taxon>
        <taxon>Sphingobacteriia</taxon>
        <taxon>Sphingobacteriales</taxon>
        <taxon>Sphingobacteriaceae</taxon>
        <taxon>Mucilaginibacter</taxon>
    </lineage>
</organism>
<dbReference type="Pfam" id="PF01063">
    <property type="entry name" value="Aminotran_4"/>
    <property type="match status" value="1"/>
</dbReference>
<evidence type="ECO:0000313" key="18">
    <source>
        <dbReference type="Proteomes" id="UP000253209"/>
    </source>
</evidence>
<evidence type="ECO:0000313" key="17">
    <source>
        <dbReference type="EMBL" id="RCH56768.1"/>
    </source>
</evidence>
<keyword evidence="18" id="KW-1185">Reference proteome</keyword>
<dbReference type="OrthoDB" id="9804984at2"/>
<dbReference type="Gene3D" id="3.20.10.10">
    <property type="entry name" value="D-amino Acid Aminotransferase, subunit A, domain 2"/>
    <property type="match status" value="1"/>
</dbReference>
<dbReference type="UniPathway" id="UPA00047">
    <property type="reaction ID" value="UER00058"/>
</dbReference>
<dbReference type="Proteomes" id="UP000253209">
    <property type="component" value="Unassembled WGS sequence"/>
</dbReference>
<evidence type="ECO:0000256" key="16">
    <source>
        <dbReference type="PIRSR" id="PIRSR006468-1"/>
    </source>
</evidence>
<dbReference type="EC" id="2.6.1.42" evidence="7"/>
<comment type="catalytic activity">
    <reaction evidence="14">
        <text>L-isoleucine + 2-oxoglutarate = (S)-3-methyl-2-oxopentanoate + L-glutamate</text>
        <dbReference type="Rhea" id="RHEA:24801"/>
        <dbReference type="ChEBI" id="CHEBI:16810"/>
        <dbReference type="ChEBI" id="CHEBI:29985"/>
        <dbReference type="ChEBI" id="CHEBI:35146"/>
        <dbReference type="ChEBI" id="CHEBI:58045"/>
        <dbReference type="EC" id="2.6.1.42"/>
    </reaction>
</comment>
<comment type="pathway">
    <text evidence="4">Amino-acid biosynthesis; L-valine biosynthesis; L-valine from pyruvate: step 4/4.</text>
</comment>
<comment type="similarity">
    <text evidence="6">Belongs to the class-IV pyridoxal-phosphate-dependent aminotransferase family.</text>
</comment>
<comment type="pathway">
    <text evidence="5">Amino-acid biosynthesis; L-leucine biosynthesis; L-leucine from 3-methyl-2-oxobutanoate: step 4/4.</text>
</comment>
<evidence type="ECO:0000256" key="12">
    <source>
        <dbReference type="ARBA" id="ARBA00023304"/>
    </source>
</evidence>
<evidence type="ECO:0000256" key="11">
    <source>
        <dbReference type="ARBA" id="ARBA00022898"/>
    </source>
</evidence>
<dbReference type="RefSeq" id="WP_114003665.1">
    <property type="nucleotide sequence ID" value="NZ_QGDC01000001.1"/>
</dbReference>
<dbReference type="InterPro" id="IPR001544">
    <property type="entry name" value="Aminotrans_IV"/>
</dbReference>
<keyword evidence="12" id="KW-0100">Branched-chain amino acid biosynthesis</keyword>
<evidence type="ECO:0000256" key="8">
    <source>
        <dbReference type="ARBA" id="ARBA00022576"/>
    </source>
</evidence>
<evidence type="ECO:0000256" key="4">
    <source>
        <dbReference type="ARBA" id="ARBA00004931"/>
    </source>
</evidence>
<dbReference type="AlphaFoldDB" id="A0A367GU93"/>
<evidence type="ECO:0000256" key="6">
    <source>
        <dbReference type="ARBA" id="ARBA00009320"/>
    </source>
</evidence>
<dbReference type="PANTHER" id="PTHR11825">
    <property type="entry name" value="SUBGROUP IIII AMINOTRANSFERASE"/>
    <property type="match status" value="1"/>
</dbReference>
<evidence type="ECO:0000256" key="15">
    <source>
        <dbReference type="ARBA" id="ARBA00049229"/>
    </source>
</evidence>
<evidence type="ECO:0000256" key="13">
    <source>
        <dbReference type="ARBA" id="ARBA00048212"/>
    </source>
</evidence>
<evidence type="ECO:0000256" key="9">
    <source>
        <dbReference type="ARBA" id="ARBA00022605"/>
    </source>
</evidence>
<dbReference type="InterPro" id="IPR036038">
    <property type="entry name" value="Aminotransferase-like"/>
</dbReference>
<dbReference type="InterPro" id="IPR043131">
    <property type="entry name" value="BCAT-like_N"/>
</dbReference>
<evidence type="ECO:0000256" key="1">
    <source>
        <dbReference type="ARBA" id="ARBA00001933"/>
    </source>
</evidence>
<dbReference type="NCBIfam" id="TIGR01123">
    <property type="entry name" value="ilvE_II"/>
    <property type="match status" value="1"/>
</dbReference>
<feature type="modified residue" description="N6-(pyridoxal phosphate)lysine" evidence="16">
    <location>
        <position position="195"/>
    </location>
</feature>
<evidence type="ECO:0000256" key="14">
    <source>
        <dbReference type="ARBA" id="ARBA00048798"/>
    </source>
</evidence>
<reference evidence="17 18" key="1">
    <citation type="submission" date="2018-05" db="EMBL/GenBank/DDBJ databases">
        <title>Mucilaginibacter hurinus sp. nov., isolated from briquette warehouse soil.</title>
        <authorList>
            <person name="Choi L."/>
        </authorList>
    </citation>
    <scope>NUCLEOTIDE SEQUENCE [LARGE SCALE GENOMIC DNA]</scope>
    <source>
        <strain evidence="17 18">ZR32</strain>
    </source>
</reference>
<dbReference type="PANTHER" id="PTHR11825:SF44">
    <property type="entry name" value="BRANCHED-CHAIN-AMINO-ACID AMINOTRANSFERASE"/>
    <property type="match status" value="1"/>
</dbReference>
<dbReference type="UniPathway" id="UPA00049">
    <property type="reaction ID" value="UER00062"/>
</dbReference>
<dbReference type="GO" id="GO:0004084">
    <property type="term" value="F:branched-chain-amino-acid transaminase activity"/>
    <property type="evidence" value="ECO:0007669"/>
    <property type="project" value="UniProtKB-EC"/>
</dbReference>
<dbReference type="InterPro" id="IPR043132">
    <property type="entry name" value="BCAT-like_C"/>
</dbReference>
<evidence type="ECO:0000256" key="10">
    <source>
        <dbReference type="ARBA" id="ARBA00022679"/>
    </source>
</evidence>
<dbReference type="Gene3D" id="3.30.470.10">
    <property type="match status" value="1"/>
</dbReference>
<accession>A0A367GU93</accession>
<dbReference type="PIRSF" id="PIRSF006468">
    <property type="entry name" value="BCAT1"/>
    <property type="match status" value="1"/>
</dbReference>
<comment type="catalytic activity">
    <reaction evidence="15">
        <text>L-leucine + 2-oxoglutarate = 4-methyl-2-oxopentanoate + L-glutamate</text>
        <dbReference type="Rhea" id="RHEA:18321"/>
        <dbReference type="ChEBI" id="CHEBI:16810"/>
        <dbReference type="ChEBI" id="CHEBI:17865"/>
        <dbReference type="ChEBI" id="CHEBI:29985"/>
        <dbReference type="ChEBI" id="CHEBI:57427"/>
        <dbReference type="EC" id="2.6.1.42"/>
    </reaction>
</comment>
<keyword evidence="10 17" id="KW-0808">Transferase</keyword>
<evidence type="ECO:0000256" key="3">
    <source>
        <dbReference type="ARBA" id="ARBA00004824"/>
    </source>
</evidence>
<keyword evidence="8 17" id="KW-0032">Aminotransferase</keyword>
<dbReference type="CDD" id="cd01557">
    <property type="entry name" value="BCAT_beta_family"/>
    <property type="match status" value="1"/>
</dbReference>
<gene>
    <name evidence="17" type="ORF">DJ568_02625</name>
</gene>
<dbReference type="EMBL" id="QGDC01000001">
    <property type="protein sequence ID" value="RCH56768.1"/>
    <property type="molecule type" value="Genomic_DNA"/>
</dbReference>
<dbReference type="GO" id="GO:0009099">
    <property type="term" value="P:L-valine biosynthetic process"/>
    <property type="evidence" value="ECO:0007669"/>
    <property type="project" value="UniProtKB-UniPathway"/>
</dbReference>
<dbReference type="InterPro" id="IPR033939">
    <property type="entry name" value="BCAT_family"/>
</dbReference>
<dbReference type="UniPathway" id="UPA00048">
    <property type="reaction ID" value="UER00073"/>
</dbReference>
<comment type="pathway">
    <text evidence="3">Amino-acid biosynthesis; L-isoleucine biosynthesis; L-isoleucine from 2-oxobutanoate: step 4/4.</text>
</comment>
<dbReference type="InterPro" id="IPR005786">
    <property type="entry name" value="B_amino_transII"/>
</dbReference>
<proteinExistence type="inferred from homology"/>
<protein>
    <recommendedName>
        <fullName evidence="7">branched-chain-amino-acid transaminase</fullName>
        <ecNumber evidence="7">2.6.1.42</ecNumber>
    </recommendedName>
</protein>
<comment type="function">
    <text evidence="2">Acts on leucine, isoleucine and valine.</text>
</comment>
<dbReference type="GO" id="GO:0009097">
    <property type="term" value="P:isoleucine biosynthetic process"/>
    <property type="evidence" value="ECO:0007669"/>
    <property type="project" value="UniProtKB-UniPathway"/>
</dbReference>